<dbReference type="PANTHER" id="PTHR43309">
    <property type="entry name" value="5-OXOPROLINASE SUBUNIT C"/>
    <property type="match status" value="1"/>
</dbReference>
<proteinExistence type="predicted"/>
<dbReference type="SMART" id="SM00797">
    <property type="entry name" value="AHS2"/>
    <property type="match status" value="1"/>
</dbReference>
<dbReference type="Gene3D" id="2.40.100.10">
    <property type="entry name" value="Cyclophilin-like"/>
    <property type="match status" value="1"/>
</dbReference>
<dbReference type="EMBL" id="JBHTCP010000002">
    <property type="protein sequence ID" value="MFC7370148.1"/>
    <property type="molecule type" value="Genomic_DNA"/>
</dbReference>
<organism evidence="5 6">
    <name type="scientific">Fictibacillus iocasae</name>
    <dbReference type="NCBI Taxonomy" id="2715437"/>
    <lineage>
        <taxon>Bacteria</taxon>
        <taxon>Bacillati</taxon>
        <taxon>Bacillota</taxon>
        <taxon>Bacilli</taxon>
        <taxon>Bacillales</taxon>
        <taxon>Fictibacillaceae</taxon>
        <taxon>Fictibacillus</taxon>
    </lineage>
</organism>
<evidence type="ECO:0000256" key="3">
    <source>
        <dbReference type="ARBA" id="ARBA00022840"/>
    </source>
</evidence>
<keyword evidence="2" id="KW-0378">Hydrolase</keyword>
<dbReference type="Pfam" id="PF02626">
    <property type="entry name" value="CT_A_B"/>
    <property type="match status" value="1"/>
</dbReference>
<accession>A0ABW2NLQ7</accession>
<keyword evidence="3" id="KW-0067">ATP-binding</keyword>
<evidence type="ECO:0000256" key="2">
    <source>
        <dbReference type="ARBA" id="ARBA00022801"/>
    </source>
</evidence>
<evidence type="ECO:0000256" key="1">
    <source>
        <dbReference type="ARBA" id="ARBA00022741"/>
    </source>
</evidence>
<dbReference type="InterPro" id="IPR029000">
    <property type="entry name" value="Cyclophilin-like_dom_sf"/>
</dbReference>
<keyword evidence="6" id="KW-1185">Reference proteome</keyword>
<dbReference type="Proteomes" id="UP001596549">
    <property type="component" value="Unassembled WGS sequence"/>
</dbReference>
<dbReference type="RefSeq" id="WP_379744867.1">
    <property type="nucleotide sequence ID" value="NZ_JBHTCP010000002.1"/>
</dbReference>
<dbReference type="InterPro" id="IPR003778">
    <property type="entry name" value="CT_A_B"/>
</dbReference>
<evidence type="ECO:0000259" key="4">
    <source>
        <dbReference type="SMART" id="SM00797"/>
    </source>
</evidence>
<dbReference type="SUPFAM" id="SSF50891">
    <property type="entry name" value="Cyclophilin-like"/>
    <property type="match status" value="1"/>
</dbReference>
<protein>
    <submittedName>
        <fullName evidence="5">Biotin-dependent carboxyltransferase family protein</fullName>
    </submittedName>
</protein>
<dbReference type="NCBIfam" id="TIGR00724">
    <property type="entry name" value="urea_amlyse_rel"/>
    <property type="match status" value="1"/>
</dbReference>
<evidence type="ECO:0000313" key="6">
    <source>
        <dbReference type="Proteomes" id="UP001596549"/>
    </source>
</evidence>
<gene>
    <name evidence="5" type="ORF">ACFQPF_00465</name>
</gene>
<evidence type="ECO:0000313" key="5">
    <source>
        <dbReference type="EMBL" id="MFC7370148.1"/>
    </source>
</evidence>
<feature type="domain" description="Carboxyltransferase" evidence="4">
    <location>
        <begin position="24"/>
        <end position="308"/>
    </location>
</feature>
<reference evidence="6" key="1">
    <citation type="journal article" date="2019" name="Int. J. Syst. Evol. Microbiol.">
        <title>The Global Catalogue of Microorganisms (GCM) 10K type strain sequencing project: providing services to taxonomists for standard genome sequencing and annotation.</title>
        <authorList>
            <consortium name="The Broad Institute Genomics Platform"/>
            <consortium name="The Broad Institute Genome Sequencing Center for Infectious Disease"/>
            <person name="Wu L."/>
            <person name="Ma J."/>
        </authorList>
    </citation>
    <scope>NUCLEOTIDE SEQUENCE [LARGE SCALE GENOMIC DNA]</scope>
    <source>
        <strain evidence="6">NBRC 106396</strain>
    </source>
</reference>
<comment type="caution">
    <text evidence="5">The sequence shown here is derived from an EMBL/GenBank/DDBJ whole genome shotgun (WGS) entry which is preliminary data.</text>
</comment>
<sequence>MSITVQKGGMLTTVQDLGRTGYQKYGVIVSGVMDAFSAKMANLLLGNKENEAVLEMTVLGPHLKFNSSAIICVTGGDLHPMLDGKSMGMWKPVQVSKGAELTFKGLRKGCRSYLAVKGGLALEEKMNSKSTYLRAGFGGYKGKKLDSGDVLELLESKLPCSIGEKLNWGLMPLANERPAKHAEVRFIKGPQYSWFIEESQKMFEQGVYTVLPNSDRMGYRLHGEKIEKVEPRELVTEAASFGTIQIPPDGQPIILMADRQTTGGYPKIGQVISVDLPIVAQMSPHSSITFKEVPLKEAQTLLLQENKLFEQIKTAAKLKWRDWS</sequence>
<dbReference type="PANTHER" id="PTHR43309:SF5">
    <property type="entry name" value="5-OXOPROLINASE SUBUNIT C"/>
    <property type="match status" value="1"/>
</dbReference>
<dbReference type="InterPro" id="IPR052708">
    <property type="entry name" value="PxpC"/>
</dbReference>
<keyword evidence="1" id="KW-0547">Nucleotide-binding</keyword>
<name>A0ABW2NLQ7_9BACL</name>